<gene>
    <name evidence="3" type="ORF">ASTO00021_LOCUS105</name>
</gene>
<dbReference type="AlphaFoldDB" id="A0A7S3LKG1"/>
<dbReference type="Pfam" id="PF00887">
    <property type="entry name" value="ACBP"/>
    <property type="match status" value="1"/>
</dbReference>
<dbReference type="GO" id="GO:0000062">
    <property type="term" value="F:fatty-acyl-CoA binding"/>
    <property type="evidence" value="ECO:0007669"/>
    <property type="project" value="InterPro"/>
</dbReference>
<evidence type="ECO:0000259" key="2">
    <source>
        <dbReference type="PROSITE" id="PS51228"/>
    </source>
</evidence>
<dbReference type="InterPro" id="IPR014352">
    <property type="entry name" value="FERM/acyl-CoA-bd_prot_sf"/>
</dbReference>
<keyword evidence="1" id="KW-0446">Lipid-binding</keyword>
<dbReference type="PRINTS" id="PR00689">
    <property type="entry name" value="ACOABINDINGP"/>
</dbReference>
<dbReference type="InterPro" id="IPR035984">
    <property type="entry name" value="Acyl-CoA-binding_sf"/>
</dbReference>
<feature type="domain" description="ACB" evidence="2">
    <location>
        <begin position="15"/>
        <end position="99"/>
    </location>
</feature>
<dbReference type="GO" id="GO:0006631">
    <property type="term" value="P:fatty acid metabolic process"/>
    <property type="evidence" value="ECO:0007669"/>
    <property type="project" value="TreeGrafter"/>
</dbReference>
<dbReference type="Gene3D" id="1.20.80.10">
    <property type="match status" value="1"/>
</dbReference>
<proteinExistence type="predicted"/>
<dbReference type="PANTHER" id="PTHR23310:SF115">
    <property type="entry name" value="ACB DOMAIN-CONTAINING PROTEIN"/>
    <property type="match status" value="1"/>
</dbReference>
<dbReference type="EMBL" id="HBIN01000269">
    <property type="protein sequence ID" value="CAE0429750.1"/>
    <property type="molecule type" value="Transcribed_RNA"/>
</dbReference>
<name>A0A7S3LKG1_9STRA</name>
<dbReference type="SUPFAM" id="SSF47027">
    <property type="entry name" value="Acyl-CoA binding protein"/>
    <property type="match status" value="1"/>
</dbReference>
<dbReference type="InterPro" id="IPR000582">
    <property type="entry name" value="Acyl-CoA-binding_protein"/>
</dbReference>
<reference evidence="3" key="1">
    <citation type="submission" date="2021-01" db="EMBL/GenBank/DDBJ databases">
        <authorList>
            <person name="Corre E."/>
            <person name="Pelletier E."/>
            <person name="Niang G."/>
            <person name="Scheremetjew M."/>
            <person name="Finn R."/>
            <person name="Kale V."/>
            <person name="Holt S."/>
            <person name="Cochrane G."/>
            <person name="Meng A."/>
            <person name="Brown T."/>
            <person name="Cohen L."/>
        </authorList>
    </citation>
    <scope>NUCLEOTIDE SEQUENCE</scope>
    <source>
        <strain evidence="3">GSBS06</strain>
    </source>
</reference>
<evidence type="ECO:0000256" key="1">
    <source>
        <dbReference type="ARBA" id="ARBA00023121"/>
    </source>
</evidence>
<dbReference type="PROSITE" id="PS51228">
    <property type="entry name" value="ACB_2"/>
    <property type="match status" value="1"/>
</dbReference>
<sequence length="99" mass="11005">MSSKAELLLLSDEDLQKKFDEAVKTVKEGPPDPSQTNETKLTVYGLYKQATVGDNSEKAPWAVKVVAKAKWDAWMKQKGKSKNEAMAEYIVNVVKGMDV</sequence>
<evidence type="ECO:0000313" key="3">
    <source>
        <dbReference type="EMBL" id="CAE0429750.1"/>
    </source>
</evidence>
<protein>
    <recommendedName>
        <fullName evidence="2">ACB domain-containing protein</fullName>
    </recommendedName>
</protein>
<accession>A0A7S3LKG1</accession>
<dbReference type="PANTHER" id="PTHR23310">
    <property type="entry name" value="ACYL-COA-BINDING PROTEIN, ACBP"/>
    <property type="match status" value="1"/>
</dbReference>
<organism evidence="3">
    <name type="scientific">Aplanochytrium stocchinoi</name>
    <dbReference type="NCBI Taxonomy" id="215587"/>
    <lineage>
        <taxon>Eukaryota</taxon>
        <taxon>Sar</taxon>
        <taxon>Stramenopiles</taxon>
        <taxon>Bigyra</taxon>
        <taxon>Labyrinthulomycetes</taxon>
        <taxon>Thraustochytrida</taxon>
        <taxon>Thraustochytriidae</taxon>
        <taxon>Aplanochytrium</taxon>
    </lineage>
</organism>